<dbReference type="SFLD" id="SFLDG01018">
    <property type="entry name" value="Squalene/Phytoene_Synthase_Lik"/>
    <property type="match status" value="1"/>
</dbReference>
<dbReference type="GO" id="GO:0055056">
    <property type="term" value="F:D-glucose transmembrane transporter activity"/>
    <property type="evidence" value="ECO:0007669"/>
    <property type="project" value="UniProtKB-UniRule"/>
</dbReference>
<keyword evidence="11" id="KW-0752">Steroid biosynthesis</keyword>
<dbReference type="FunFam" id="1.10.600.10:FF:000003">
    <property type="entry name" value="Farnesyl-diphosphate farnesyltransferase 1"/>
    <property type="match status" value="1"/>
</dbReference>
<dbReference type="EMBL" id="CAACVR010000027">
    <property type="protein sequence ID" value="VEU22782.1"/>
    <property type="molecule type" value="Genomic_DNA"/>
</dbReference>
<evidence type="ECO:0000256" key="5">
    <source>
        <dbReference type="ARBA" id="ARBA00006251"/>
    </source>
</evidence>
<comment type="pathway">
    <text evidence="4 20">Terpene metabolism; lanosterol biosynthesis; lanosterol from farnesyl diphosphate: step 1/3.</text>
</comment>
<evidence type="ECO:0000256" key="3">
    <source>
        <dbReference type="ARBA" id="ARBA00004389"/>
    </source>
</evidence>
<dbReference type="InterPro" id="IPR019845">
    <property type="entry name" value="Squalene/phytoene_synthase_CS"/>
</dbReference>
<dbReference type="InterPro" id="IPR033904">
    <property type="entry name" value="Trans_IPPS_HH"/>
</dbReference>
<keyword evidence="8 20" id="KW-0812">Transmembrane</keyword>
<dbReference type="CDD" id="cd00683">
    <property type="entry name" value="Trans_IPPS_HH"/>
    <property type="match status" value="1"/>
</dbReference>
<evidence type="ECO:0000256" key="16">
    <source>
        <dbReference type="ARBA" id="ARBA00023166"/>
    </source>
</evidence>
<dbReference type="Pfam" id="PF00494">
    <property type="entry name" value="SQS_PSY"/>
    <property type="match status" value="1"/>
</dbReference>
<dbReference type="UniPathway" id="UPA00767">
    <property type="reaction ID" value="UER00751"/>
</dbReference>
<evidence type="ECO:0000256" key="17">
    <source>
        <dbReference type="ARBA" id="ARBA00023221"/>
    </source>
</evidence>
<evidence type="ECO:0000256" key="4">
    <source>
        <dbReference type="ARBA" id="ARBA00005057"/>
    </source>
</evidence>
<keyword evidence="17" id="KW-0753">Steroid metabolism</keyword>
<comment type="similarity">
    <text evidence="5 20">Belongs to the phytoene/squalene synthase family.</text>
</comment>
<dbReference type="GO" id="GO:0051996">
    <property type="term" value="F:squalene synthase [NAD(P)H] activity"/>
    <property type="evidence" value="ECO:0007669"/>
    <property type="project" value="UniProtKB-UniRule"/>
</dbReference>
<dbReference type="Proteomes" id="UP000290900">
    <property type="component" value="Unassembled WGS sequence"/>
</dbReference>
<evidence type="ECO:0000256" key="19">
    <source>
        <dbReference type="ARBA" id="ARBA00049223"/>
    </source>
</evidence>
<keyword evidence="9" id="KW-0256">Endoplasmic reticulum</keyword>
<dbReference type="PROSITE" id="PS01044">
    <property type="entry name" value="SQUALEN_PHYTOEN_SYN_1"/>
    <property type="match status" value="1"/>
</dbReference>
<sequence length="448" mass="51454">MSLSKAIEFIEHPLGIRAAFQLKYLRRTNPVVPANPSEANCYELLKLSSRSFVAVIMELEEELQKPIMVFYLVLRALDTIEDDMTLSNEVKVPMLLGFHENLKETDWTFDGSGPDERDRVVLVKFDQVLSVYHTLKPEYQDIIKDITREMGFGMAKFIKDQDFNLNGVRTIKDYDLYCHYVAGLVGEGSTKLIVAAEFGDPSLNDRMILTESMALLLQKTNIIRDYKEDLDDGRTFWPQEIWGKYAKKLADFEKPENLDAGLHCVSELVLNALGEVRKVLIYLSLVNDHSAFNFCAIPQVMAIATLAEVFENPLVFKKNVKIRKGTTCQLILDARTYRGVLKIFSHYLRVIHHKCPVSDPNYLEISLKCGELEQFLEELNPDPDHLPEGVRPVQTENYLNAQKKIRNDKHLENIIQLENSAANSAFVFLWITFASTIFLTYVYIFRRP</sequence>
<keyword evidence="16" id="KW-1207">Sterol metabolism</keyword>
<keyword evidence="22" id="KW-1185">Reference proteome</keyword>
<proteinExistence type="inferred from homology"/>
<evidence type="ECO:0000256" key="8">
    <source>
        <dbReference type="ARBA" id="ARBA00022692"/>
    </source>
</evidence>
<keyword evidence="14" id="KW-0443">Lipid metabolism</keyword>
<dbReference type="STRING" id="13370.A0A448YPB6"/>
<evidence type="ECO:0000256" key="15">
    <source>
        <dbReference type="ARBA" id="ARBA00023136"/>
    </source>
</evidence>
<comment type="catalytic activity">
    <reaction evidence="19">
        <text>2 (2E,6E)-farnesyl diphosphate + NADPH + H(+) = squalene + 2 diphosphate + NADP(+)</text>
        <dbReference type="Rhea" id="RHEA:32295"/>
        <dbReference type="ChEBI" id="CHEBI:15378"/>
        <dbReference type="ChEBI" id="CHEBI:15440"/>
        <dbReference type="ChEBI" id="CHEBI:33019"/>
        <dbReference type="ChEBI" id="CHEBI:57783"/>
        <dbReference type="ChEBI" id="CHEBI:58349"/>
        <dbReference type="ChEBI" id="CHEBI:175763"/>
        <dbReference type="EC" id="2.5.1.21"/>
    </reaction>
    <physiologicalReaction direction="left-to-right" evidence="19">
        <dbReference type="Rhea" id="RHEA:32296"/>
    </physiologicalReaction>
</comment>
<protein>
    <recommendedName>
        <fullName evidence="20">Squalene synthase</fullName>
        <shortName evidence="20">SQS</shortName>
        <shortName evidence="20">SS</shortName>
        <ecNumber evidence="20">2.5.1.21</ecNumber>
    </recommendedName>
</protein>
<dbReference type="InParanoid" id="A0A448YPB6"/>
<gene>
    <name evidence="21" type="ORF">BRENAR_LOCUS3513</name>
</gene>
<evidence type="ECO:0000256" key="9">
    <source>
        <dbReference type="ARBA" id="ARBA00022824"/>
    </source>
</evidence>
<comment type="subcellular location">
    <subcellularLocation>
        <location evidence="3">Endoplasmic reticulum membrane</location>
        <topology evidence="3">Single-pass membrane protein</topology>
    </subcellularLocation>
    <subcellularLocation>
        <location evidence="2">Microsome</location>
    </subcellularLocation>
</comment>
<dbReference type="Gene3D" id="1.10.600.10">
    <property type="entry name" value="Farnesyl Diphosphate Synthase"/>
    <property type="match status" value="1"/>
</dbReference>
<dbReference type="GO" id="GO:0045338">
    <property type="term" value="P:farnesyl diphosphate metabolic process"/>
    <property type="evidence" value="ECO:0007669"/>
    <property type="project" value="InterPro"/>
</dbReference>
<keyword evidence="6" id="KW-0444">Lipid biosynthesis</keyword>
<dbReference type="InterPro" id="IPR002060">
    <property type="entry name" value="Squ/phyt_synthse"/>
</dbReference>
<accession>A0A448YPB6</accession>
<dbReference type="InterPro" id="IPR006449">
    <property type="entry name" value="Squal_synth-like"/>
</dbReference>
<keyword evidence="10" id="KW-0492">Microsome</keyword>
<keyword evidence="13" id="KW-0756">Sterol biosynthesis</keyword>
<comment type="function">
    <text evidence="20">Catalyzes the condensation of 2 farnesyl pyrophosphate (FPP) moieties to form squalene.</text>
</comment>
<dbReference type="AlphaFoldDB" id="A0A448YPB6"/>
<organism evidence="21 22">
    <name type="scientific">Brettanomyces naardenensis</name>
    <name type="common">Yeast</name>
    <dbReference type="NCBI Taxonomy" id="13370"/>
    <lineage>
        <taxon>Eukaryota</taxon>
        <taxon>Fungi</taxon>
        <taxon>Dikarya</taxon>
        <taxon>Ascomycota</taxon>
        <taxon>Saccharomycotina</taxon>
        <taxon>Pichiomycetes</taxon>
        <taxon>Pichiales</taxon>
        <taxon>Pichiaceae</taxon>
        <taxon>Brettanomyces</taxon>
    </lineage>
</organism>
<evidence type="ECO:0000256" key="13">
    <source>
        <dbReference type="ARBA" id="ARBA00023011"/>
    </source>
</evidence>
<evidence type="ECO:0000256" key="1">
    <source>
        <dbReference type="ARBA" id="ARBA00001946"/>
    </source>
</evidence>
<name>A0A448YPB6_BRENA</name>
<dbReference type="GO" id="GO:0006696">
    <property type="term" value="P:ergosterol biosynthetic process"/>
    <property type="evidence" value="ECO:0007669"/>
    <property type="project" value="TreeGrafter"/>
</dbReference>
<dbReference type="FunCoup" id="A0A448YPB6">
    <property type="interactions" value="309"/>
</dbReference>
<dbReference type="EC" id="2.5.1.21" evidence="20"/>
<dbReference type="InterPro" id="IPR008949">
    <property type="entry name" value="Isoprenoid_synthase_dom_sf"/>
</dbReference>
<dbReference type="NCBIfam" id="TIGR01559">
    <property type="entry name" value="squal_synth"/>
    <property type="match status" value="1"/>
</dbReference>
<evidence type="ECO:0000256" key="7">
    <source>
        <dbReference type="ARBA" id="ARBA00022679"/>
    </source>
</evidence>
<dbReference type="PANTHER" id="PTHR11626:SF2">
    <property type="entry name" value="SQUALENE SYNTHASE"/>
    <property type="match status" value="1"/>
</dbReference>
<dbReference type="OrthoDB" id="431150at2759"/>
<comment type="catalytic activity">
    <reaction evidence="18">
        <text>2 (2E,6E)-farnesyl diphosphate + NADH + H(+) = squalene + 2 diphosphate + NAD(+)</text>
        <dbReference type="Rhea" id="RHEA:32299"/>
        <dbReference type="ChEBI" id="CHEBI:15378"/>
        <dbReference type="ChEBI" id="CHEBI:15440"/>
        <dbReference type="ChEBI" id="CHEBI:33019"/>
        <dbReference type="ChEBI" id="CHEBI:57540"/>
        <dbReference type="ChEBI" id="CHEBI:57945"/>
        <dbReference type="ChEBI" id="CHEBI:175763"/>
        <dbReference type="EC" id="2.5.1.21"/>
    </reaction>
    <physiologicalReaction direction="left-to-right" evidence="18">
        <dbReference type="Rhea" id="RHEA:32300"/>
    </physiologicalReaction>
</comment>
<keyword evidence="12 20" id="KW-1133">Transmembrane helix</keyword>
<dbReference type="InterPro" id="IPR044844">
    <property type="entry name" value="Trans_IPPS_euk-type"/>
</dbReference>
<evidence type="ECO:0000256" key="14">
    <source>
        <dbReference type="ARBA" id="ARBA00023098"/>
    </source>
</evidence>
<evidence type="ECO:0000256" key="2">
    <source>
        <dbReference type="ARBA" id="ARBA00004144"/>
    </source>
</evidence>
<keyword evidence="7 20" id="KW-0808">Transferase</keyword>
<evidence type="ECO:0000256" key="18">
    <source>
        <dbReference type="ARBA" id="ARBA00048854"/>
    </source>
</evidence>
<feature type="transmembrane region" description="Helical" evidence="20">
    <location>
        <begin position="425"/>
        <end position="445"/>
    </location>
</feature>
<evidence type="ECO:0000313" key="21">
    <source>
        <dbReference type="EMBL" id="VEU22782.1"/>
    </source>
</evidence>
<reference evidence="21 22" key="1">
    <citation type="submission" date="2018-12" db="EMBL/GenBank/DDBJ databases">
        <authorList>
            <person name="Tiukova I."/>
            <person name="Dainat J."/>
        </authorList>
    </citation>
    <scope>NUCLEOTIDE SEQUENCE [LARGE SCALE GENOMIC DNA]</scope>
</reference>
<dbReference type="SUPFAM" id="SSF48576">
    <property type="entry name" value="Terpenoid synthases"/>
    <property type="match status" value="1"/>
</dbReference>
<evidence type="ECO:0000256" key="12">
    <source>
        <dbReference type="ARBA" id="ARBA00022989"/>
    </source>
</evidence>
<evidence type="ECO:0000256" key="11">
    <source>
        <dbReference type="ARBA" id="ARBA00022955"/>
    </source>
</evidence>
<dbReference type="PANTHER" id="PTHR11626">
    <property type="entry name" value="FARNESYL-DIPHOSPHATE FARNESYLTRANSFERASE"/>
    <property type="match status" value="1"/>
</dbReference>
<dbReference type="SFLD" id="SFLDS00005">
    <property type="entry name" value="Isoprenoid_Synthase_Type_I"/>
    <property type="match status" value="1"/>
</dbReference>
<comment type="cofactor">
    <cofactor evidence="1 20">
        <name>Mg(2+)</name>
        <dbReference type="ChEBI" id="CHEBI:18420"/>
    </cofactor>
</comment>
<dbReference type="GO" id="GO:0005789">
    <property type="term" value="C:endoplasmic reticulum membrane"/>
    <property type="evidence" value="ECO:0007669"/>
    <property type="project" value="UniProtKB-SubCell"/>
</dbReference>
<evidence type="ECO:0000256" key="6">
    <source>
        <dbReference type="ARBA" id="ARBA00022516"/>
    </source>
</evidence>
<evidence type="ECO:0000313" key="22">
    <source>
        <dbReference type="Proteomes" id="UP000290900"/>
    </source>
</evidence>
<keyword evidence="15 20" id="KW-0472">Membrane</keyword>
<evidence type="ECO:0000256" key="20">
    <source>
        <dbReference type="RuleBase" id="RU368088"/>
    </source>
</evidence>
<evidence type="ECO:0000256" key="10">
    <source>
        <dbReference type="ARBA" id="ARBA00022848"/>
    </source>
</evidence>